<dbReference type="PANTHER" id="PTHR42852:SF17">
    <property type="entry name" value="THIOREDOXIN-LIKE PROTEIN HI_1115"/>
    <property type="match status" value="1"/>
</dbReference>
<feature type="region of interest" description="Disordered" evidence="1">
    <location>
        <begin position="27"/>
        <end position="55"/>
    </location>
</feature>
<evidence type="ECO:0000259" key="2">
    <source>
        <dbReference type="PROSITE" id="PS51352"/>
    </source>
</evidence>
<feature type="compositionally biased region" description="Acidic residues" evidence="1">
    <location>
        <begin position="41"/>
        <end position="55"/>
    </location>
</feature>
<gene>
    <name evidence="3" type="ORF">C484_21733</name>
</gene>
<proteinExistence type="predicted"/>
<dbReference type="InterPro" id="IPR036249">
    <property type="entry name" value="Thioredoxin-like_sf"/>
</dbReference>
<dbReference type="Pfam" id="PF08534">
    <property type="entry name" value="Redoxin"/>
    <property type="match status" value="1"/>
</dbReference>
<dbReference type="GO" id="GO:0016491">
    <property type="term" value="F:oxidoreductase activity"/>
    <property type="evidence" value="ECO:0007669"/>
    <property type="project" value="InterPro"/>
</dbReference>
<feature type="domain" description="Thioredoxin" evidence="2">
    <location>
        <begin position="45"/>
        <end position="193"/>
    </location>
</feature>
<protein>
    <submittedName>
        <fullName evidence="3">Alkyl hydroperoxide reductase/ thiol specific antioxidant/ Mal allergen</fullName>
    </submittedName>
</protein>
<dbReference type="SUPFAM" id="SSF52833">
    <property type="entry name" value="Thioredoxin-like"/>
    <property type="match status" value="1"/>
</dbReference>
<sequence>MRRRDVLAGLGSAGVLAGAGAVAVYGVPSPDEFSSGGGGGETDEADASDPPEPIEIETVDAPGSEAGTALVPSPSEPTFIDLFGTWCGPCIEQMPALAEAHAQVGDRVQFVSATSEAVGEGRSITEDELVSWWDEHDGNWTLGLDRNAELTVRYGGNGYPSAAVVDASGRLQWSDSGVKSADELVSKIELVLDGDADQ</sequence>
<dbReference type="InterPro" id="IPR050553">
    <property type="entry name" value="Thioredoxin_ResA/DsbE_sf"/>
</dbReference>
<accession>L9ZGS4</accession>
<dbReference type="RefSeq" id="WP_006827899.1">
    <property type="nucleotide sequence ID" value="NZ_AOIL01000070.1"/>
</dbReference>
<evidence type="ECO:0000313" key="3">
    <source>
        <dbReference type="EMBL" id="ELY84812.1"/>
    </source>
</evidence>
<dbReference type="InterPro" id="IPR013740">
    <property type="entry name" value="Redoxin"/>
</dbReference>
<organism evidence="3 4">
    <name type="scientific">Natrialba taiwanensis DSM 12281</name>
    <dbReference type="NCBI Taxonomy" id="1230458"/>
    <lineage>
        <taxon>Archaea</taxon>
        <taxon>Methanobacteriati</taxon>
        <taxon>Methanobacteriota</taxon>
        <taxon>Stenosarchaea group</taxon>
        <taxon>Halobacteria</taxon>
        <taxon>Halobacteriales</taxon>
        <taxon>Natrialbaceae</taxon>
        <taxon>Natrialba</taxon>
    </lineage>
</organism>
<evidence type="ECO:0000313" key="4">
    <source>
        <dbReference type="Proteomes" id="UP000011648"/>
    </source>
</evidence>
<dbReference type="AlphaFoldDB" id="L9ZGS4"/>
<dbReference type="STRING" id="1230458.C484_21733"/>
<reference evidence="3 4" key="1">
    <citation type="journal article" date="2014" name="PLoS Genet.">
        <title>Phylogenetically driven sequencing of extremely halophilic archaea reveals strategies for static and dynamic osmo-response.</title>
        <authorList>
            <person name="Becker E.A."/>
            <person name="Seitzer P.M."/>
            <person name="Tritt A."/>
            <person name="Larsen D."/>
            <person name="Krusor M."/>
            <person name="Yao A.I."/>
            <person name="Wu D."/>
            <person name="Madern D."/>
            <person name="Eisen J.A."/>
            <person name="Darling A.E."/>
            <person name="Facciotti M.T."/>
        </authorList>
    </citation>
    <scope>NUCLEOTIDE SEQUENCE [LARGE SCALE GENOMIC DNA]</scope>
    <source>
        <strain evidence="3 4">DSM 12281</strain>
    </source>
</reference>
<dbReference type="PATRIC" id="fig|1230458.4.peg.4383"/>
<comment type="caution">
    <text evidence="3">The sequence shown here is derived from an EMBL/GenBank/DDBJ whole genome shotgun (WGS) entry which is preliminary data.</text>
</comment>
<dbReference type="CDD" id="cd02966">
    <property type="entry name" value="TlpA_like_family"/>
    <property type="match status" value="1"/>
</dbReference>
<dbReference type="InterPro" id="IPR013766">
    <property type="entry name" value="Thioredoxin_domain"/>
</dbReference>
<dbReference type="OrthoDB" id="115386at2157"/>
<dbReference type="EMBL" id="AOIL01000070">
    <property type="protein sequence ID" value="ELY84812.1"/>
    <property type="molecule type" value="Genomic_DNA"/>
</dbReference>
<dbReference type="PANTHER" id="PTHR42852">
    <property type="entry name" value="THIOL:DISULFIDE INTERCHANGE PROTEIN DSBE"/>
    <property type="match status" value="1"/>
</dbReference>
<evidence type="ECO:0000256" key="1">
    <source>
        <dbReference type="SAM" id="MobiDB-lite"/>
    </source>
</evidence>
<name>L9ZGS4_9EURY</name>
<dbReference type="Proteomes" id="UP000011648">
    <property type="component" value="Unassembled WGS sequence"/>
</dbReference>
<keyword evidence="4" id="KW-1185">Reference proteome</keyword>
<dbReference type="PROSITE" id="PS51352">
    <property type="entry name" value="THIOREDOXIN_2"/>
    <property type="match status" value="1"/>
</dbReference>
<dbReference type="Gene3D" id="3.40.30.10">
    <property type="entry name" value="Glutaredoxin"/>
    <property type="match status" value="1"/>
</dbReference>